<comment type="caution">
    <text evidence="1">The sequence shown here is derived from an EMBL/GenBank/DDBJ whole genome shotgun (WGS) entry which is preliminary data.</text>
</comment>
<gene>
    <name evidence="1" type="ORF">PWJ81_05170</name>
</gene>
<reference evidence="1 2" key="1">
    <citation type="submission" date="2023-02" db="EMBL/GenBank/DDBJ databases">
        <title>Defining the Infant Male Urobiome and Moving Towards Mechanisms in Urobiome Research.</title>
        <authorList>
            <person name="Reasoner S."/>
            <person name="Flores V."/>
            <person name="Van Horn G."/>
            <person name="Morales G."/>
            <person name="Peard L."/>
            <person name="Abelson B."/>
            <person name="Manuel C."/>
            <person name="Lee J."/>
            <person name="Baker B."/>
            <person name="Williams T."/>
            <person name="Schmitz J."/>
            <person name="Clayton D."/>
            <person name="Hadjifrangiskou M."/>
        </authorList>
    </citation>
    <scope>NUCLEOTIDE SEQUENCE [LARGE SCALE GENOMIC DNA]</scope>
    <source>
        <strain evidence="1 2">AS1053</strain>
    </source>
</reference>
<dbReference type="GO" id="GO:0005840">
    <property type="term" value="C:ribosome"/>
    <property type="evidence" value="ECO:0007669"/>
    <property type="project" value="UniProtKB-KW"/>
</dbReference>
<evidence type="ECO:0000313" key="2">
    <source>
        <dbReference type="Proteomes" id="UP001219297"/>
    </source>
</evidence>
<sequence length="84" mass="9105">MGKWFDQAAEIERLQKENKRLRAVIAQLRAQLGTVSGDDAAADYGVSAEERALAASGRKVEAIKAYRERTGADLVTAKNAIDSL</sequence>
<dbReference type="GeneID" id="83608466"/>
<keyword evidence="1" id="KW-0689">Ribosomal protein</keyword>
<name>A0ABT5V679_9ACTO</name>
<evidence type="ECO:0000313" key="1">
    <source>
        <dbReference type="EMBL" id="MDE1656459.1"/>
    </source>
</evidence>
<accession>A0ABT5V679</accession>
<protein>
    <submittedName>
        <fullName evidence="1">50S ribosomal protein L7/L12</fullName>
    </submittedName>
</protein>
<dbReference type="Proteomes" id="UP001219297">
    <property type="component" value="Unassembled WGS sequence"/>
</dbReference>
<keyword evidence="2" id="KW-1185">Reference proteome</keyword>
<keyword evidence="1" id="KW-0687">Ribonucleoprotein</keyword>
<organism evidence="1 2">
    <name type="scientific">Actinotignum sanguinis</name>
    <dbReference type="NCBI Taxonomy" id="1445614"/>
    <lineage>
        <taxon>Bacteria</taxon>
        <taxon>Bacillati</taxon>
        <taxon>Actinomycetota</taxon>
        <taxon>Actinomycetes</taxon>
        <taxon>Actinomycetales</taxon>
        <taxon>Actinomycetaceae</taxon>
        <taxon>Actinotignum</taxon>
    </lineage>
</organism>
<dbReference type="Gene3D" id="3.30.1390.10">
    <property type="match status" value="1"/>
</dbReference>
<proteinExistence type="predicted"/>
<dbReference type="RefSeq" id="WP_274732609.1">
    <property type="nucleotide sequence ID" value="NZ_CAMXYX010000017.1"/>
</dbReference>
<dbReference type="EMBL" id="JARBHI010000010">
    <property type="protein sequence ID" value="MDE1656459.1"/>
    <property type="molecule type" value="Genomic_DNA"/>
</dbReference>
<dbReference type="InterPro" id="IPR014719">
    <property type="entry name" value="Ribosomal_bL12_C/ClpS-like"/>
</dbReference>